<dbReference type="AlphaFoldDB" id="A0A6A5WCF8"/>
<organism evidence="2 3">
    <name type="scientific">Amniculicola lignicola CBS 123094</name>
    <dbReference type="NCBI Taxonomy" id="1392246"/>
    <lineage>
        <taxon>Eukaryota</taxon>
        <taxon>Fungi</taxon>
        <taxon>Dikarya</taxon>
        <taxon>Ascomycota</taxon>
        <taxon>Pezizomycotina</taxon>
        <taxon>Dothideomycetes</taxon>
        <taxon>Pleosporomycetidae</taxon>
        <taxon>Pleosporales</taxon>
        <taxon>Amniculicolaceae</taxon>
        <taxon>Amniculicola</taxon>
    </lineage>
</organism>
<protein>
    <submittedName>
        <fullName evidence="2">Uncharacterized protein</fullName>
    </submittedName>
</protein>
<evidence type="ECO:0000256" key="1">
    <source>
        <dbReference type="SAM" id="SignalP"/>
    </source>
</evidence>
<keyword evidence="3" id="KW-1185">Reference proteome</keyword>
<proteinExistence type="predicted"/>
<accession>A0A6A5WCF8</accession>
<dbReference type="OrthoDB" id="3776585at2759"/>
<feature type="signal peptide" evidence="1">
    <location>
        <begin position="1"/>
        <end position="17"/>
    </location>
</feature>
<evidence type="ECO:0000313" key="2">
    <source>
        <dbReference type="EMBL" id="KAF1995306.1"/>
    </source>
</evidence>
<gene>
    <name evidence="2" type="ORF">P154DRAFT_580962</name>
</gene>
<reference evidence="2" key="1">
    <citation type="journal article" date="2020" name="Stud. Mycol.">
        <title>101 Dothideomycetes genomes: a test case for predicting lifestyles and emergence of pathogens.</title>
        <authorList>
            <person name="Haridas S."/>
            <person name="Albert R."/>
            <person name="Binder M."/>
            <person name="Bloem J."/>
            <person name="Labutti K."/>
            <person name="Salamov A."/>
            <person name="Andreopoulos B."/>
            <person name="Baker S."/>
            <person name="Barry K."/>
            <person name="Bills G."/>
            <person name="Bluhm B."/>
            <person name="Cannon C."/>
            <person name="Castanera R."/>
            <person name="Culley D."/>
            <person name="Daum C."/>
            <person name="Ezra D."/>
            <person name="Gonzalez J."/>
            <person name="Henrissat B."/>
            <person name="Kuo A."/>
            <person name="Liang C."/>
            <person name="Lipzen A."/>
            <person name="Lutzoni F."/>
            <person name="Magnuson J."/>
            <person name="Mondo S."/>
            <person name="Nolan M."/>
            <person name="Ohm R."/>
            <person name="Pangilinan J."/>
            <person name="Park H.-J."/>
            <person name="Ramirez L."/>
            <person name="Alfaro M."/>
            <person name="Sun H."/>
            <person name="Tritt A."/>
            <person name="Yoshinaga Y."/>
            <person name="Zwiers L.-H."/>
            <person name="Turgeon B."/>
            <person name="Goodwin S."/>
            <person name="Spatafora J."/>
            <person name="Crous P."/>
            <person name="Grigoriev I."/>
        </authorList>
    </citation>
    <scope>NUCLEOTIDE SEQUENCE</scope>
    <source>
        <strain evidence="2">CBS 123094</strain>
    </source>
</reference>
<dbReference type="Proteomes" id="UP000799779">
    <property type="component" value="Unassembled WGS sequence"/>
</dbReference>
<sequence>MISGRLVLVSLATHALAAQYSIDRSCAQVLLMDQTTIDVTSRIRDGMREAVDIAKTAIEVMIGNSDDPDVQNFINLFWGQDPIKLGQARATFAALSLYEVDPSQHNPDDDEWRRYRRNTDVEIYCDGARLIDAPTGNNKMWDTAMDNTPLWSFEWGPLLDKYKKEYDLGDPLNLPGMMQTRNSDQFLHGAWHRAKNAPGAGRVRKKDPRWSTDRPHLACAIDIATYFLDEQNQMGWPTLTKERVEEIMDPRFYDEYLSKDPNNPPTRLPVDPFRMSMGFTLLHEAAIWRIILRGPATDGRVLSHRMTLKIPIQLHISVWG</sequence>
<dbReference type="EMBL" id="ML977641">
    <property type="protein sequence ID" value="KAF1995306.1"/>
    <property type="molecule type" value="Genomic_DNA"/>
</dbReference>
<name>A0A6A5WCF8_9PLEO</name>
<evidence type="ECO:0000313" key="3">
    <source>
        <dbReference type="Proteomes" id="UP000799779"/>
    </source>
</evidence>
<feature type="chain" id="PRO_5025549775" evidence="1">
    <location>
        <begin position="18"/>
        <end position="320"/>
    </location>
</feature>
<keyword evidence="1" id="KW-0732">Signal</keyword>